<gene>
    <name evidence="11" type="ORF">NF556_16340</name>
</gene>
<sequence length="174" mass="18874">MKRISNLVANTLLFVAGVLITISTVSLLIQVVSRYFFNAPTVWSEELAIFCFVWSTMLAVPVAFLRREHIVIDFAVNALPKGLQRLVNPLTDLICAVTLGVIGFFAVRLLEAADRQSLSGLTMLFKSTIPLSSLYLAIPVGCALSVVLILYRIVAPIPAPDPVAEAITSAETEV</sequence>
<keyword evidence="4" id="KW-0997">Cell inner membrane</keyword>
<protein>
    <submittedName>
        <fullName evidence="11">TRAP transporter small permease</fullName>
    </submittedName>
</protein>
<keyword evidence="12" id="KW-1185">Reference proteome</keyword>
<keyword evidence="2" id="KW-0813">Transport</keyword>
<evidence type="ECO:0000256" key="5">
    <source>
        <dbReference type="ARBA" id="ARBA00022692"/>
    </source>
</evidence>
<dbReference type="Pfam" id="PF04290">
    <property type="entry name" value="DctQ"/>
    <property type="match status" value="1"/>
</dbReference>
<proteinExistence type="inferred from homology"/>
<keyword evidence="3" id="KW-1003">Cell membrane</keyword>
<evidence type="ECO:0000256" key="2">
    <source>
        <dbReference type="ARBA" id="ARBA00022448"/>
    </source>
</evidence>
<evidence type="ECO:0000256" key="8">
    <source>
        <dbReference type="ARBA" id="ARBA00038436"/>
    </source>
</evidence>
<dbReference type="InterPro" id="IPR007387">
    <property type="entry name" value="TRAP_DctQ"/>
</dbReference>
<evidence type="ECO:0000313" key="11">
    <source>
        <dbReference type="EMBL" id="USQ79171.1"/>
    </source>
</evidence>
<evidence type="ECO:0000256" key="7">
    <source>
        <dbReference type="ARBA" id="ARBA00023136"/>
    </source>
</evidence>
<dbReference type="Proteomes" id="UP001056455">
    <property type="component" value="Chromosome"/>
</dbReference>
<dbReference type="RefSeq" id="WP_252592086.1">
    <property type="nucleotide sequence ID" value="NZ_CP099489.1"/>
</dbReference>
<dbReference type="InterPro" id="IPR055348">
    <property type="entry name" value="DctQ"/>
</dbReference>
<evidence type="ECO:0000256" key="4">
    <source>
        <dbReference type="ARBA" id="ARBA00022519"/>
    </source>
</evidence>
<feature type="domain" description="Tripartite ATP-independent periplasmic transporters DctQ component" evidence="10">
    <location>
        <begin position="25"/>
        <end position="155"/>
    </location>
</feature>
<keyword evidence="6 9" id="KW-1133">Transmembrane helix</keyword>
<keyword evidence="5 9" id="KW-0812">Transmembrane</keyword>
<accession>A0ABY4YR03</accession>
<evidence type="ECO:0000256" key="6">
    <source>
        <dbReference type="ARBA" id="ARBA00022989"/>
    </source>
</evidence>
<feature type="transmembrane region" description="Helical" evidence="9">
    <location>
        <begin position="47"/>
        <end position="65"/>
    </location>
</feature>
<reference evidence="11" key="1">
    <citation type="submission" date="2022-06" db="EMBL/GenBank/DDBJ databases">
        <title>Ornithinimicrobium HY1793.</title>
        <authorList>
            <person name="Huang Y."/>
        </authorList>
    </citation>
    <scope>NUCLEOTIDE SEQUENCE</scope>
    <source>
        <strain evidence="11">HY1793</strain>
    </source>
</reference>
<evidence type="ECO:0000259" key="10">
    <source>
        <dbReference type="Pfam" id="PF04290"/>
    </source>
</evidence>
<evidence type="ECO:0000313" key="12">
    <source>
        <dbReference type="Proteomes" id="UP001056455"/>
    </source>
</evidence>
<keyword evidence="7 9" id="KW-0472">Membrane</keyword>
<evidence type="ECO:0000256" key="3">
    <source>
        <dbReference type="ARBA" id="ARBA00022475"/>
    </source>
</evidence>
<dbReference type="PANTHER" id="PTHR35011">
    <property type="entry name" value="2,3-DIKETO-L-GULONATE TRAP TRANSPORTER SMALL PERMEASE PROTEIN YIAM"/>
    <property type="match status" value="1"/>
</dbReference>
<name>A0ABY4YR03_9MICO</name>
<comment type="similarity">
    <text evidence="8">Belongs to the TRAP transporter small permease family.</text>
</comment>
<evidence type="ECO:0000256" key="1">
    <source>
        <dbReference type="ARBA" id="ARBA00004429"/>
    </source>
</evidence>
<dbReference type="EMBL" id="CP099489">
    <property type="protein sequence ID" value="USQ79171.1"/>
    <property type="molecule type" value="Genomic_DNA"/>
</dbReference>
<feature type="transmembrane region" description="Helical" evidence="9">
    <location>
        <begin position="86"/>
        <end position="109"/>
    </location>
</feature>
<evidence type="ECO:0000256" key="9">
    <source>
        <dbReference type="SAM" id="Phobius"/>
    </source>
</evidence>
<comment type="subcellular location">
    <subcellularLocation>
        <location evidence="1">Cell inner membrane</location>
        <topology evidence="1">Multi-pass membrane protein</topology>
    </subcellularLocation>
</comment>
<feature type="transmembrane region" description="Helical" evidence="9">
    <location>
        <begin position="12"/>
        <end position="35"/>
    </location>
</feature>
<organism evidence="11 12">
    <name type="scientific">Ornithinimicrobium faecis</name>
    <dbReference type="NCBI Taxonomy" id="2934158"/>
    <lineage>
        <taxon>Bacteria</taxon>
        <taxon>Bacillati</taxon>
        <taxon>Actinomycetota</taxon>
        <taxon>Actinomycetes</taxon>
        <taxon>Micrococcales</taxon>
        <taxon>Ornithinimicrobiaceae</taxon>
        <taxon>Ornithinimicrobium</taxon>
    </lineage>
</organism>
<dbReference type="PANTHER" id="PTHR35011:SF2">
    <property type="entry name" value="2,3-DIKETO-L-GULONATE TRAP TRANSPORTER SMALL PERMEASE PROTEIN YIAM"/>
    <property type="match status" value="1"/>
</dbReference>
<feature type="transmembrane region" description="Helical" evidence="9">
    <location>
        <begin position="129"/>
        <end position="151"/>
    </location>
</feature>